<dbReference type="InterPro" id="IPR009030">
    <property type="entry name" value="Growth_fac_rcpt_cys_sf"/>
</dbReference>
<feature type="transmembrane region" description="Helical" evidence="3">
    <location>
        <begin position="202"/>
        <end position="219"/>
    </location>
</feature>
<dbReference type="AlphaFoldDB" id="A0AA88NFC1"/>
<feature type="disulfide bond" evidence="1">
    <location>
        <begin position="63"/>
        <end position="76"/>
    </location>
</feature>
<dbReference type="Proteomes" id="UP001187315">
    <property type="component" value="Unassembled WGS sequence"/>
</dbReference>
<dbReference type="SMART" id="SM01411">
    <property type="entry name" value="Ephrin_rec_like"/>
    <property type="match status" value="2"/>
</dbReference>
<feature type="disulfide bond" evidence="1">
    <location>
        <begin position="45"/>
        <end position="60"/>
    </location>
</feature>
<keyword evidence="3" id="KW-0812">Transmembrane</keyword>
<dbReference type="GO" id="GO:0042127">
    <property type="term" value="P:regulation of cell population proliferation"/>
    <property type="evidence" value="ECO:0007669"/>
    <property type="project" value="TreeGrafter"/>
</dbReference>
<keyword evidence="7" id="KW-1185">Reference proteome</keyword>
<evidence type="ECO:0000256" key="1">
    <source>
        <dbReference type="PROSITE-ProRule" id="PRU00206"/>
    </source>
</evidence>
<protein>
    <recommendedName>
        <fullName evidence="5">TNFR-Cys domain-containing protein</fullName>
    </recommendedName>
</protein>
<evidence type="ECO:0000313" key="6">
    <source>
        <dbReference type="EMBL" id="KAK2857766.1"/>
    </source>
</evidence>
<comment type="caution">
    <text evidence="6">The sequence shown here is derived from an EMBL/GenBank/DDBJ whole genome shotgun (WGS) entry which is preliminary data.</text>
</comment>
<keyword evidence="3" id="KW-1133">Transmembrane helix</keyword>
<evidence type="ECO:0000256" key="4">
    <source>
        <dbReference type="SAM" id="SignalP"/>
    </source>
</evidence>
<feature type="chain" id="PRO_5041681058" description="TNFR-Cys domain-containing protein" evidence="4">
    <location>
        <begin position="26"/>
        <end position="253"/>
    </location>
</feature>
<proteinExistence type="predicted"/>
<feature type="region of interest" description="Disordered" evidence="2">
    <location>
        <begin position="153"/>
        <end position="191"/>
    </location>
</feature>
<feature type="repeat" description="TNFR-Cys" evidence="1">
    <location>
        <begin position="44"/>
        <end position="84"/>
    </location>
</feature>
<keyword evidence="3" id="KW-0472">Membrane</keyword>
<dbReference type="Gene3D" id="2.10.50.10">
    <property type="entry name" value="Tumor Necrosis Factor Receptor, subunit A, domain 2"/>
    <property type="match status" value="2"/>
</dbReference>
<organism evidence="6 7">
    <name type="scientific">Tachysurus vachellii</name>
    <name type="common">Darkbarbel catfish</name>
    <name type="synonym">Pelteobagrus vachellii</name>
    <dbReference type="NCBI Taxonomy" id="175792"/>
    <lineage>
        <taxon>Eukaryota</taxon>
        <taxon>Metazoa</taxon>
        <taxon>Chordata</taxon>
        <taxon>Craniata</taxon>
        <taxon>Vertebrata</taxon>
        <taxon>Euteleostomi</taxon>
        <taxon>Actinopterygii</taxon>
        <taxon>Neopterygii</taxon>
        <taxon>Teleostei</taxon>
        <taxon>Ostariophysi</taxon>
        <taxon>Siluriformes</taxon>
        <taxon>Bagridae</taxon>
        <taxon>Tachysurus</taxon>
    </lineage>
</organism>
<dbReference type="SMART" id="SM00208">
    <property type="entry name" value="TNFR"/>
    <property type="match status" value="2"/>
</dbReference>
<evidence type="ECO:0000256" key="3">
    <source>
        <dbReference type="SAM" id="Phobius"/>
    </source>
</evidence>
<feature type="signal peptide" evidence="4">
    <location>
        <begin position="1"/>
        <end position="25"/>
    </location>
</feature>
<dbReference type="EMBL" id="JAVHJS010000005">
    <property type="protein sequence ID" value="KAK2857766.1"/>
    <property type="molecule type" value="Genomic_DNA"/>
</dbReference>
<dbReference type="Pfam" id="PF00020">
    <property type="entry name" value="TNFR_c6"/>
    <property type="match status" value="1"/>
</dbReference>
<evidence type="ECO:0000256" key="2">
    <source>
        <dbReference type="SAM" id="MobiDB-lite"/>
    </source>
</evidence>
<dbReference type="InterPro" id="IPR001368">
    <property type="entry name" value="TNFR/NGFR_Cys_rich_reg"/>
</dbReference>
<accession>A0AA88NFC1</accession>
<keyword evidence="4" id="KW-0732">Signal</keyword>
<feature type="compositionally biased region" description="Low complexity" evidence="2">
    <location>
        <begin position="153"/>
        <end position="180"/>
    </location>
</feature>
<name>A0AA88NFC1_TACVA</name>
<reference evidence="6" key="1">
    <citation type="submission" date="2023-08" db="EMBL/GenBank/DDBJ databases">
        <title>Pelteobagrus vachellii genome.</title>
        <authorList>
            <person name="Liu H."/>
        </authorList>
    </citation>
    <scope>NUCLEOTIDE SEQUENCE</scope>
    <source>
        <strain evidence="6">PRFRI_2022a</strain>
        <tissue evidence="6">Muscle</tissue>
    </source>
</reference>
<evidence type="ECO:0000313" key="7">
    <source>
        <dbReference type="Proteomes" id="UP001187315"/>
    </source>
</evidence>
<dbReference type="PROSITE" id="PS50050">
    <property type="entry name" value="TNFR_NGFR_2"/>
    <property type="match status" value="1"/>
</dbReference>
<dbReference type="SUPFAM" id="SSF57184">
    <property type="entry name" value="Growth factor receptor domain"/>
    <property type="match status" value="1"/>
</dbReference>
<dbReference type="PANTHER" id="PTHR47139">
    <property type="entry name" value="TUMOR NECROSIS FACTOR RECEPTOR SUPERFAMILY MEMBER 9"/>
    <property type="match status" value="1"/>
</dbReference>
<feature type="disulfide bond" evidence="1">
    <location>
        <begin position="66"/>
        <end position="84"/>
    </location>
</feature>
<keyword evidence="1" id="KW-1015">Disulfide bond</keyword>
<feature type="compositionally biased region" description="Polar residues" evidence="2">
    <location>
        <begin position="181"/>
        <end position="191"/>
    </location>
</feature>
<feature type="domain" description="TNFR-Cys" evidence="5">
    <location>
        <begin position="44"/>
        <end position="84"/>
    </location>
</feature>
<dbReference type="PANTHER" id="PTHR47139:SF3">
    <property type="entry name" value="SI:CH73-361P23.3"/>
    <property type="match status" value="1"/>
</dbReference>
<gene>
    <name evidence="6" type="ORF">Q7C36_005685</name>
</gene>
<evidence type="ECO:0000259" key="5">
    <source>
        <dbReference type="PROSITE" id="PS50050"/>
    </source>
</evidence>
<dbReference type="GO" id="GO:0038023">
    <property type="term" value="F:signaling receptor activity"/>
    <property type="evidence" value="ECO:0007669"/>
    <property type="project" value="TreeGrafter"/>
</dbReference>
<sequence length="253" mass="27464">MHCQNSFFIWSFLSLLTIYQDHVASEIVCEPGQRATHSKTKCEPCPDNQYNPKKGSSIECRNCEPCGLYSYKISDCTSISNTKCLCHSGFIPYDKTLKRCKCPIGSGIINSENGIPICEKCPPNTFTDKSNSKCEPQHVLIIPGTATSDVSSVNEVVPPSSPLSFSQTSTSTPTTAPTASRNDFTTSTPATSIPELHDSRAHAIWLASPAAFLLLILILKLSGCSKKKIDIVRQGSECGKPIEESGEKFIPAV</sequence>